<evidence type="ECO:0000313" key="5">
    <source>
        <dbReference type="EMBL" id="KAK7695364.1"/>
    </source>
</evidence>
<evidence type="ECO:0000313" key="6">
    <source>
        <dbReference type="Proteomes" id="UP001385951"/>
    </source>
</evidence>
<dbReference type="AlphaFoldDB" id="A0AAW0FG25"/>
<dbReference type="EMBL" id="JASBNA010000008">
    <property type="protein sequence ID" value="KAK7689340.1"/>
    <property type="molecule type" value="Genomic_DNA"/>
</dbReference>
<evidence type="ECO:0000313" key="3">
    <source>
        <dbReference type="EMBL" id="KAK7689340.1"/>
    </source>
</evidence>
<accession>A0AAW0FG25</accession>
<organism evidence="1 6">
    <name type="scientific">Cerrena zonata</name>
    <dbReference type="NCBI Taxonomy" id="2478898"/>
    <lineage>
        <taxon>Eukaryota</taxon>
        <taxon>Fungi</taxon>
        <taxon>Dikarya</taxon>
        <taxon>Basidiomycota</taxon>
        <taxon>Agaricomycotina</taxon>
        <taxon>Agaricomycetes</taxon>
        <taxon>Polyporales</taxon>
        <taxon>Cerrenaceae</taxon>
        <taxon>Cerrena</taxon>
    </lineage>
</organism>
<evidence type="ECO:0000313" key="4">
    <source>
        <dbReference type="EMBL" id="KAK7692100.1"/>
    </source>
</evidence>
<dbReference type="EMBL" id="JASBNA010000002">
    <property type="protein sequence ID" value="KAK7695364.1"/>
    <property type="molecule type" value="Genomic_DNA"/>
</dbReference>
<keyword evidence="6" id="KW-1185">Reference proteome</keyword>
<comment type="caution">
    <text evidence="1">The sequence shown here is derived from an EMBL/GenBank/DDBJ whole genome shotgun (WGS) entry which is preliminary data.</text>
</comment>
<evidence type="ECO:0000313" key="2">
    <source>
        <dbReference type="EMBL" id="KAK7689278.1"/>
    </source>
</evidence>
<dbReference type="EMBL" id="JASBNA010000048">
    <property type="protein sequence ID" value="KAK7680520.1"/>
    <property type="molecule type" value="Genomic_DNA"/>
</dbReference>
<gene>
    <name evidence="5" type="ORF">QCA50_002556</name>
    <name evidence="4" type="ORF">QCA50_005506</name>
    <name evidence="2" type="ORF">QCA50_007069</name>
    <name evidence="3" type="ORF">QCA50_007131</name>
    <name evidence="1" type="ORF">QCA50_016301</name>
</gene>
<protein>
    <submittedName>
        <fullName evidence="1">Uncharacterized protein</fullName>
    </submittedName>
</protein>
<name>A0AAW0FG25_9APHY</name>
<dbReference type="Proteomes" id="UP001385951">
    <property type="component" value="Unassembled WGS sequence"/>
</dbReference>
<dbReference type="EMBL" id="JASBNA010000005">
    <property type="protein sequence ID" value="KAK7692100.1"/>
    <property type="molecule type" value="Genomic_DNA"/>
</dbReference>
<dbReference type="EMBL" id="JASBNA010000008">
    <property type="protein sequence ID" value="KAK7689278.1"/>
    <property type="molecule type" value="Genomic_DNA"/>
</dbReference>
<reference evidence="1 6" key="1">
    <citation type="submission" date="2022-09" db="EMBL/GenBank/DDBJ databases">
        <authorList>
            <person name="Palmer J.M."/>
        </authorList>
    </citation>
    <scope>NUCLEOTIDE SEQUENCE [LARGE SCALE GENOMIC DNA]</scope>
    <source>
        <strain evidence="1 6">DSM 7382</strain>
    </source>
</reference>
<proteinExistence type="predicted"/>
<sequence>MAALVETDHCPIYTQSFKEESISQALAVSLWEHSRWVDPVGIGLWRAGSWIEVRKMMPPLERFVWNGPVTAMVPRSIISIRNKQKSTNVGKDNVLFGGCDDISLAKEQRGRW</sequence>
<evidence type="ECO:0000313" key="1">
    <source>
        <dbReference type="EMBL" id="KAK7680520.1"/>
    </source>
</evidence>